<evidence type="ECO:0000313" key="2">
    <source>
        <dbReference type="EMBL" id="KAI5388206.1"/>
    </source>
</evidence>
<sequence length="145" mass="16274">MRVMIRVRMGMGIGIGIGIGIRVVITSSTLGIKRRFATKDKTQRENKINQIGTRVDPIMQIRNRNKARRINMRVRAFDNHVSGRVNIDTRWVTRVRFHEPDNNGDVVGNRLIGHGYGSIGLEEINGAAIVVSEGSGFGFKRRESC</sequence>
<evidence type="ECO:0000256" key="1">
    <source>
        <dbReference type="SAM" id="Phobius"/>
    </source>
</evidence>
<gene>
    <name evidence="2" type="ORF">KIW84_074049</name>
</gene>
<keyword evidence="1" id="KW-1133">Transmembrane helix</keyword>
<organism evidence="2 3">
    <name type="scientific">Pisum sativum</name>
    <name type="common">Garden pea</name>
    <name type="synonym">Lathyrus oleraceus</name>
    <dbReference type="NCBI Taxonomy" id="3888"/>
    <lineage>
        <taxon>Eukaryota</taxon>
        <taxon>Viridiplantae</taxon>
        <taxon>Streptophyta</taxon>
        <taxon>Embryophyta</taxon>
        <taxon>Tracheophyta</taxon>
        <taxon>Spermatophyta</taxon>
        <taxon>Magnoliopsida</taxon>
        <taxon>eudicotyledons</taxon>
        <taxon>Gunneridae</taxon>
        <taxon>Pentapetalae</taxon>
        <taxon>rosids</taxon>
        <taxon>fabids</taxon>
        <taxon>Fabales</taxon>
        <taxon>Fabaceae</taxon>
        <taxon>Papilionoideae</taxon>
        <taxon>50 kb inversion clade</taxon>
        <taxon>NPAAA clade</taxon>
        <taxon>Hologalegina</taxon>
        <taxon>IRL clade</taxon>
        <taxon>Fabeae</taxon>
        <taxon>Lathyrus</taxon>
    </lineage>
</organism>
<keyword evidence="1" id="KW-0472">Membrane</keyword>
<feature type="transmembrane region" description="Helical" evidence="1">
    <location>
        <begin position="12"/>
        <end position="32"/>
    </location>
</feature>
<protein>
    <submittedName>
        <fullName evidence="2">Uncharacterized protein</fullName>
    </submittedName>
</protein>
<evidence type="ECO:0000313" key="3">
    <source>
        <dbReference type="Proteomes" id="UP001058974"/>
    </source>
</evidence>
<name>A0A9D4ZXH0_PEA</name>
<dbReference type="Gramene" id="Psat07G0404900-T1">
    <property type="protein sequence ID" value="KAI5388206.1"/>
    <property type="gene ID" value="KIW84_074049"/>
</dbReference>
<dbReference type="Proteomes" id="UP001058974">
    <property type="component" value="Chromosome 7"/>
</dbReference>
<proteinExistence type="predicted"/>
<accession>A0A9D4ZXH0</accession>
<keyword evidence="3" id="KW-1185">Reference proteome</keyword>
<keyword evidence="1" id="KW-0812">Transmembrane</keyword>
<dbReference type="EMBL" id="JAMSHJ010000007">
    <property type="protein sequence ID" value="KAI5388206.1"/>
    <property type="molecule type" value="Genomic_DNA"/>
</dbReference>
<comment type="caution">
    <text evidence="2">The sequence shown here is derived from an EMBL/GenBank/DDBJ whole genome shotgun (WGS) entry which is preliminary data.</text>
</comment>
<dbReference type="AlphaFoldDB" id="A0A9D4ZXH0"/>
<reference evidence="2 3" key="1">
    <citation type="journal article" date="2022" name="Nat. Genet.">
        <title>Improved pea reference genome and pan-genome highlight genomic features and evolutionary characteristics.</title>
        <authorList>
            <person name="Yang T."/>
            <person name="Liu R."/>
            <person name="Luo Y."/>
            <person name="Hu S."/>
            <person name="Wang D."/>
            <person name="Wang C."/>
            <person name="Pandey M.K."/>
            <person name="Ge S."/>
            <person name="Xu Q."/>
            <person name="Li N."/>
            <person name="Li G."/>
            <person name="Huang Y."/>
            <person name="Saxena R.K."/>
            <person name="Ji Y."/>
            <person name="Li M."/>
            <person name="Yan X."/>
            <person name="He Y."/>
            <person name="Liu Y."/>
            <person name="Wang X."/>
            <person name="Xiang C."/>
            <person name="Varshney R.K."/>
            <person name="Ding H."/>
            <person name="Gao S."/>
            <person name="Zong X."/>
        </authorList>
    </citation>
    <scope>NUCLEOTIDE SEQUENCE [LARGE SCALE GENOMIC DNA]</scope>
    <source>
        <strain evidence="2 3">cv. Zhongwan 6</strain>
    </source>
</reference>